<dbReference type="InterPro" id="IPR003439">
    <property type="entry name" value="ABC_transporter-like_ATP-bd"/>
</dbReference>
<evidence type="ECO:0000256" key="1">
    <source>
        <dbReference type="ARBA" id="ARBA00022448"/>
    </source>
</evidence>
<reference evidence="5 6" key="1">
    <citation type="submission" date="2020-08" db="EMBL/GenBank/DDBJ databases">
        <title>Genomic Encyclopedia of Type Strains, Phase IV (KMG-IV): sequencing the most valuable type-strain genomes for metagenomic binning, comparative biology and taxonomic classification.</title>
        <authorList>
            <person name="Goeker M."/>
        </authorList>
    </citation>
    <scope>NUCLEOTIDE SEQUENCE [LARGE SCALE GENOMIC DNA]</scope>
    <source>
        <strain evidence="5 6">DSM 45615</strain>
    </source>
</reference>
<dbReference type="SMART" id="SM00382">
    <property type="entry name" value="AAA"/>
    <property type="match status" value="1"/>
</dbReference>
<dbReference type="EMBL" id="JACHGN010000009">
    <property type="protein sequence ID" value="MBB5134960.1"/>
    <property type="molecule type" value="Genomic_DNA"/>
</dbReference>
<keyword evidence="6" id="KW-1185">Reference proteome</keyword>
<dbReference type="InterPro" id="IPR003593">
    <property type="entry name" value="AAA+_ATPase"/>
</dbReference>
<dbReference type="SUPFAM" id="SSF52540">
    <property type="entry name" value="P-loop containing nucleoside triphosphate hydrolases"/>
    <property type="match status" value="1"/>
</dbReference>
<keyword evidence="2" id="KW-0547">Nucleotide-binding</keyword>
<dbReference type="InterPro" id="IPR017871">
    <property type="entry name" value="ABC_transporter-like_CS"/>
</dbReference>
<dbReference type="RefSeq" id="WP_185051824.1">
    <property type="nucleotide sequence ID" value="NZ_BAABIX010000004.1"/>
</dbReference>
<proteinExistence type="predicted"/>
<evidence type="ECO:0000313" key="5">
    <source>
        <dbReference type="EMBL" id="MBB5134960.1"/>
    </source>
</evidence>
<accession>A0A840PC05</accession>
<dbReference type="AlphaFoldDB" id="A0A840PC05"/>
<evidence type="ECO:0000259" key="4">
    <source>
        <dbReference type="PROSITE" id="PS50893"/>
    </source>
</evidence>
<feature type="domain" description="ABC transporter" evidence="4">
    <location>
        <begin position="3"/>
        <end position="231"/>
    </location>
</feature>
<protein>
    <submittedName>
        <fullName evidence="5">Iron complex transport system ATP-binding protein</fullName>
    </submittedName>
</protein>
<evidence type="ECO:0000256" key="3">
    <source>
        <dbReference type="ARBA" id="ARBA00022840"/>
    </source>
</evidence>
<dbReference type="PROSITE" id="PS50893">
    <property type="entry name" value="ABC_TRANSPORTER_2"/>
    <property type="match status" value="1"/>
</dbReference>
<dbReference type="Gene3D" id="3.40.50.300">
    <property type="entry name" value="P-loop containing nucleotide triphosphate hydrolases"/>
    <property type="match status" value="1"/>
</dbReference>
<keyword evidence="1" id="KW-0813">Transport</keyword>
<evidence type="ECO:0000256" key="2">
    <source>
        <dbReference type="ARBA" id="ARBA00022741"/>
    </source>
</evidence>
<dbReference type="PANTHER" id="PTHR42794:SF2">
    <property type="entry name" value="ABC TRANSPORTER ATP-BINDING PROTEIN"/>
    <property type="match status" value="1"/>
</dbReference>
<keyword evidence="3 5" id="KW-0067">ATP-binding</keyword>
<dbReference type="GO" id="GO:0005524">
    <property type="term" value="F:ATP binding"/>
    <property type="evidence" value="ECO:0007669"/>
    <property type="project" value="UniProtKB-KW"/>
</dbReference>
<dbReference type="GO" id="GO:0016887">
    <property type="term" value="F:ATP hydrolysis activity"/>
    <property type="evidence" value="ECO:0007669"/>
    <property type="project" value="InterPro"/>
</dbReference>
<dbReference type="Proteomes" id="UP000578449">
    <property type="component" value="Unassembled WGS sequence"/>
</dbReference>
<dbReference type="Pfam" id="PF00005">
    <property type="entry name" value="ABC_tran"/>
    <property type="match status" value="1"/>
</dbReference>
<name>A0A840PC05_9ACTN</name>
<dbReference type="PROSITE" id="PS00211">
    <property type="entry name" value="ABC_TRANSPORTER_1"/>
    <property type="match status" value="1"/>
</dbReference>
<organism evidence="5 6">
    <name type="scientific">Thermocatellispora tengchongensis</name>
    <dbReference type="NCBI Taxonomy" id="1073253"/>
    <lineage>
        <taxon>Bacteria</taxon>
        <taxon>Bacillati</taxon>
        <taxon>Actinomycetota</taxon>
        <taxon>Actinomycetes</taxon>
        <taxon>Streptosporangiales</taxon>
        <taxon>Streptosporangiaceae</taxon>
        <taxon>Thermocatellispora</taxon>
    </lineage>
</organism>
<evidence type="ECO:0000313" key="6">
    <source>
        <dbReference type="Proteomes" id="UP000578449"/>
    </source>
</evidence>
<dbReference type="FunFam" id="3.40.50.300:FF:000134">
    <property type="entry name" value="Iron-enterobactin ABC transporter ATP-binding protein"/>
    <property type="match status" value="1"/>
</dbReference>
<comment type="caution">
    <text evidence="5">The sequence shown here is derived from an EMBL/GenBank/DDBJ whole genome shotgun (WGS) entry which is preliminary data.</text>
</comment>
<dbReference type="InterPro" id="IPR027417">
    <property type="entry name" value="P-loop_NTPase"/>
</dbReference>
<dbReference type="CDD" id="cd03214">
    <property type="entry name" value="ABC_Iron-Siderophores_B12_Hemin"/>
    <property type="match status" value="1"/>
</dbReference>
<gene>
    <name evidence="5" type="ORF">HNP84_004694</name>
</gene>
<sequence>MKLEVENVSWLGVLRGVSLTALPGEVVGLIGPNGSGKSSLLRCVYRRIRPDDGRVLLDGADVWRTPAREVARQVAVVAQDTPADLDETVEHVVALGRIPHLGALGRLSAAEVALIAETMERCDVAALARRPVATLSGGERQRVQLARALVQRPRLLVLDEPTNHLDLRHQVELLRLIRTLGVTVVVTLHDLQLAAAACDRLVVLDAGRVVADGSAAEVVTEKLLREVYQVHAEVAPGADGLPRLFLPLGRAPAASPPL</sequence>
<dbReference type="PANTHER" id="PTHR42794">
    <property type="entry name" value="HEMIN IMPORT ATP-BINDING PROTEIN HMUV"/>
    <property type="match status" value="1"/>
</dbReference>